<comment type="caution">
    <text evidence="1">The sequence shown here is derived from an EMBL/GenBank/DDBJ whole genome shotgun (WGS) entry which is preliminary data.</text>
</comment>
<proteinExistence type="predicted"/>
<sequence length="72" mass="8485">MKTTEQVMASLFAELKQDARSPEGREVLEMMQHNWDIVRKHRDRLHLTILLAEEELRIEDEKFATAFDDLTG</sequence>
<keyword evidence="2" id="KW-1185">Reference proteome</keyword>
<gene>
    <name evidence="1" type="ORF">HDF14_005541</name>
</gene>
<organism evidence="1 2">
    <name type="scientific">Tunturiibacter gelidiferens</name>
    <dbReference type="NCBI Taxonomy" id="3069689"/>
    <lineage>
        <taxon>Bacteria</taxon>
        <taxon>Pseudomonadati</taxon>
        <taxon>Acidobacteriota</taxon>
        <taxon>Terriglobia</taxon>
        <taxon>Terriglobales</taxon>
        <taxon>Acidobacteriaceae</taxon>
        <taxon>Tunturiibacter</taxon>
    </lineage>
</organism>
<evidence type="ECO:0000313" key="1">
    <source>
        <dbReference type="EMBL" id="MBB5331889.1"/>
    </source>
</evidence>
<dbReference type="RefSeq" id="WP_183981659.1">
    <property type="nucleotide sequence ID" value="NZ_JACHEB010000023.1"/>
</dbReference>
<protein>
    <submittedName>
        <fullName evidence="1">Uncharacterized protein</fullName>
    </submittedName>
</protein>
<name>A0A9X0QKJ2_9BACT</name>
<reference evidence="1 2" key="1">
    <citation type="submission" date="2020-08" db="EMBL/GenBank/DDBJ databases">
        <title>Genomic Encyclopedia of Type Strains, Phase IV (KMG-V): Genome sequencing to study the core and pangenomes of soil and plant-associated prokaryotes.</title>
        <authorList>
            <person name="Whitman W."/>
        </authorList>
    </citation>
    <scope>NUCLEOTIDE SEQUENCE [LARGE SCALE GENOMIC DNA]</scope>
    <source>
        <strain evidence="1 2">X5P2</strain>
    </source>
</reference>
<evidence type="ECO:0000313" key="2">
    <source>
        <dbReference type="Proteomes" id="UP000535182"/>
    </source>
</evidence>
<dbReference type="EMBL" id="JACHEB010000023">
    <property type="protein sequence ID" value="MBB5331889.1"/>
    <property type="molecule type" value="Genomic_DNA"/>
</dbReference>
<dbReference type="AlphaFoldDB" id="A0A9X0QKJ2"/>
<dbReference type="Proteomes" id="UP000535182">
    <property type="component" value="Unassembled WGS sequence"/>
</dbReference>
<accession>A0A9X0QKJ2</accession>